<dbReference type="EMBL" id="CP017148">
    <property type="protein sequence ID" value="AOO85181.1"/>
    <property type="molecule type" value="Genomic_DNA"/>
</dbReference>
<evidence type="ECO:0000313" key="17">
    <source>
        <dbReference type="EMBL" id="AOO85181.1"/>
    </source>
</evidence>
<dbReference type="GO" id="GO:0005524">
    <property type="term" value="F:ATP binding"/>
    <property type="evidence" value="ECO:0007669"/>
    <property type="project" value="UniProtKB-UniRule"/>
</dbReference>
<evidence type="ECO:0000256" key="12">
    <source>
        <dbReference type="ARBA" id="ARBA00034808"/>
    </source>
</evidence>
<evidence type="ECO:0000256" key="14">
    <source>
        <dbReference type="PROSITE-ProRule" id="PRU00560"/>
    </source>
</evidence>
<dbReference type="InterPro" id="IPR014017">
    <property type="entry name" value="DNA_helicase_UvrD-like_C"/>
</dbReference>
<evidence type="ECO:0000256" key="7">
    <source>
        <dbReference type="ARBA" id="ARBA00022840"/>
    </source>
</evidence>
<dbReference type="Gene3D" id="3.90.320.10">
    <property type="match status" value="1"/>
</dbReference>
<dbReference type="Pfam" id="PF13361">
    <property type="entry name" value="UvrD_C"/>
    <property type="match status" value="1"/>
</dbReference>
<keyword evidence="7 14" id="KW-0067">ATP-binding</keyword>
<dbReference type="AlphaFoldDB" id="A0A1D7UCT7"/>
<dbReference type="GO" id="GO:0004527">
    <property type="term" value="F:exonuclease activity"/>
    <property type="evidence" value="ECO:0007669"/>
    <property type="project" value="UniProtKB-KW"/>
</dbReference>
<keyword evidence="17" id="KW-0614">Plasmid</keyword>
<evidence type="ECO:0000256" key="2">
    <source>
        <dbReference type="ARBA" id="ARBA00022741"/>
    </source>
</evidence>
<keyword evidence="3" id="KW-0227">DNA damage</keyword>
<proteinExistence type="predicted"/>
<dbReference type="PROSITE" id="PS51217">
    <property type="entry name" value="UVRD_HELICASE_CTER"/>
    <property type="match status" value="1"/>
</dbReference>
<evidence type="ECO:0000256" key="8">
    <source>
        <dbReference type="ARBA" id="ARBA00023125"/>
    </source>
</evidence>
<dbReference type="InterPro" id="IPR027417">
    <property type="entry name" value="P-loop_NTPase"/>
</dbReference>
<dbReference type="Gene3D" id="1.10.486.10">
    <property type="entry name" value="PCRA, domain 4"/>
    <property type="match status" value="1"/>
</dbReference>
<dbReference type="GO" id="GO:0016887">
    <property type="term" value="F:ATP hydrolysis activity"/>
    <property type="evidence" value="ECO:0007669"/>
    <property type="project" value="RHEA"/>
</dbReference>
<gene>
    <name evidence="17" type="ORF">BHK69_30800</name>
</gene>
<comment type="catalytic activity">
    <reaction evidence="11">
        <text>Couples ATP hydrolysis with the unwinding of duplex DNA by translocating in the 3'-5' direction.</text>
        <dbReference type="EC" id="5.6.2.4"/>
    </reaction>
</comment>
<evidence type="ECO:0000256" key="3">
    <source>
        <dbReference type="ARBA" id="ARBA00022763"/>
    </source>
</evidence>
<geneLocation type="plasmid" evidence="17 18">
    <name>unnamed1</name>
</geneLocation>
<evidence type="ECO:0000256" key="6">
    <source>
        <dbReference type="ARBA" id="ARBA00022839"/>
    </source>
</evidence>
<evidence type="ECO:0000259" key="16">
    <source>
        <dbReference type="PROSITE" id="PS51217"/>
    </source>
</evidence>
<evidence type="ECO:0000256" key="1">
    <source>
        <dbReference type="ARBA" id="ARBA00022722"/>
    </source>
</evidence>
<evidence type="ECO:0000256" key="11">
    <source>
        <dbReference type="ARBA" id="ARBA00034617"/>
    </source>
</evidence>
<dbReference type="SUPFAM" id="SSF52540">
    <property type="entry name" value="P-loop containing nucleoside triphosphate hydrolases"/>
    <property type="match status" value="1"/>
</dbReference>
<keyword evidence="8" id="KW-0238">DNA-binding</keyword>
<dbReference type="PANTHER" id="PTHR11070">
    <property type="entry name" value="UVRD / RECB / PCRA DNA HELICASE FAMILY MEMBER"/>
    <property type="match status" value="1"/>
</dbReference>
<evidence type="ECO:0000256" key="9">
    <source>
        <dbReference type="ARBA" id="ARBA00023204"/>
    </source>
</evidence>
<feature type="domain" description="UvrD-like helicase C-terminal" evidence="16">
    <location>
        <begin position="415"/>
        <end position="695"/>
    </location>
</feature>
<dbReference type="GO" id="GO:0003677">
    <property type="term" value="F:DNA binding"/>
    <property type="evidence" value="ECO:0007669"/>
    <property type="project" value="UniProtKB-KW"/>
</dbReference>
<evidence type="ECO:0000256" key="13">
    <source>
        <dbReference type="ARBA" id="ARBA00048988"/>
    </source>
</evidence>
<keyword evidence="6" id="KW-0269">Exonuclease</keyword>
<comment type="catalytic activity">
    <reaction evidence="13">
        <text>ATP + H2O = ADP + phosphate + H(+)</text>
        <dbReference type="Rhea" id="RHEA:13065"/>
        <dbReference type="ChEBI" id="CHEBI:15377"/>
        <dbReference type="ChEBI" id="CHEBI:15378"/>
        <dbReference type="ChEBI" id="CHEBI:30616"/>
        <dbReference type="ChEBI" id="CHEBI:43474"/>
        <dbReference type="ChEBI" id="CHEBI:456216"/>
        <dbReference type="EC" id="5.6.2.4"/>
    </reaction>
</comment>
<name>A0A1D7UCT7_9HYPH</name>
<protein>
    <recommendedName>
        <fullName evidence="12">DNA 3'-5' helicase</fullName>
        <ecNumber evidence="12">5.6.2.4</ecNumber>
    </recommendedName>
</protein>
<dbReference type="EC" id="5.6.2.4" evidence="12"/>
<dbReference type="GO" id="GO:0043138">
    <property type="term" value="F:3'-5' DNA helicase activity"/>
    <property type="evidence" value="ECO:0007669"/>
    <property type="project" value="UniProtKB-EC"/>
</dbReference>
<evidence type="ECO:0000313" key="18">
    <source>
        <dbReference type="Proteomes" id="UP000094969"/>
    </source>
</evidence>
<dbReference type="GO" id="GO:0000725">
    <property type="term" value="P:recombinational repair"/>
    <property type="evidence" value="ECO:0007669"/>
    <property type="project" value="TreeGrafter"/>
</dbReference>
<keyword evidence="10" id="KW-0413">Isomerase</keyword>
<keyword evidence="9" id="KW-0234">DNA repair</keyword>
<evidence type="ECO:0000259" key="15">
    <source>
        <dbReference type="PROSITE" id="PS51198"/>
    </source>
</evidence>
<dbReference type="GO" id="GO:0005829">
    <property type="term" value="C:cytosol"/>
    <property type="evidence" value="ECO:0007669"/>
    <property type="project" value="TreeGrafter"/>
</dbReference>
<dbReference type="InterPro" id="IPR011604">
    <property type="entry name" value="PDDEXK-like_dom_sf"/>
</dbReference>
<dbReference type="GO" id="GO:0033202">
    <property type="term" value="C:DNA helicase complex"/>
    <property type="evidence" value="ECO:0007669"/>
    <property type="project" value="TreeGrafter"/>
</dbReference>
<evidence type="ECO:0000256" key="10">
    <source>
        <dbReference type="ARBA" id="ARBA00023235"/>
    </source>
</evidence>
<evidence type="ECO:0000256" key="5">
    <source>
        <dbReference type="ARBA" id="ARBA00022806"/>
    </source>
</evidence>
<keyword evidence="2 14" id="KW-0547">Nucleotide-binding</keyword>
<keyword evidence="1" id="KW-0540">Nuclease</keyword>
<dbReference type="Proteomes" id="UP000094969">
    <property type="component" value="Plasmid unnamed1"/>
</dbReference>
<reference evidence="17 18" key="1">
    <citation type="journal article" date="2015" name="Antonie Van Leeuwenhoek">
        <title>Bosea vaviloviae sp. nov., a new species of slow-growing rhizobia isolated from nodules of the relict species Vavilovia formosa (Stev.) Fed.</title>
        <authorList>
            <person name="Safronova V.I."/>
            <person name="Kuznetsova I.G."/>
            <person name="Sazanova A.L."/>
            <person name="Kimeklis A.K."/>
            <person name="Belimov A.A."/>
            <person name="Andronov E.E."/>
            <person name="Pinaev A.G."/>
            <person name="Chizhevskaya E.P."/>
            <person name="Pukhaev A.R."/>
            <person name="Popov K.P."/>
            <person name="Willems A."/>
            <person name="Tikhonovich I.A."/>
        </authorList>
    </citation>
    <scope>NUCLEOTIDE SEQUENCE [LARGE SCALE GENOMIC DNA]</scope>
    <source>
        <strain evidence="17 18">Vaf18</strain>
        <plasmid evidence="17">unnamed1</plasmid>
    </source>
</reference>
<dbReference type="InterPro" id="IPR000212">
    <property type="entry name" value="DNA_helicase_UvrD/REP"/>
</dbReference>
<sequence length="1049" mass="112812">MQNRVDTTIASAGTGKTYRLVEEIVAEVGAGLPPHRILATTFTKKAAAELVGRIRARLIEAGRPDLSAAMLSARIGTVNSVCGSLISEFAFELGRSPVAEVIAEDRQASVFSRAAGPVIEEFGPAISEIAERFGVQARSYSVHGRTVRGWQDDVRRAVDLARSNGIPPERLAHCAGRSAAGLLGLLPAATGQAAEAFDAALASALEACTVELDRNKSGLKAGTLNKDVPTVDKAVRTLRGGDRISWPDWARLAKLGATKADEALFTHVVAAAAAHPRHPGLKSDLQRYIELIFDCAASCMTAYGEYKRARGLLDFVDQEMLALDIISNPANTERLRELIGAVFVDEFQDSSPIQIAIFTALSRIAGRNLWVGDPKQSIYGFRDADPALTSAASAAITAATGGMTGYLRRSYRARPQLAGFVNAAIAPNMLRVGMSAEEIMFDGCERTEDPDGQPGLSFWDMSGKNKVARTAILAGRIAGLLSDPAGWTVAMKGGGTREARGCDIAVLCRGNAQVGDLAFALSQHGIRVAVERSGLLFQPEIEFALAAFRWIADASDTLALAELARLATETDEWFAAVFDEDAKAGLIARVPFADALAAIRDRAHQLTPAEILDALLHAETVFATLLGWGNAEQRLQNLEALRGMVEAYQDEQHAERQAATLTGACEWIASRDNARQPQSRHPDAVNIMTYHAAKGLEWPIVILTELDAPAKGSPFGMIAEDEAAPDWGSPLAARVLRFWPWPYGEQQKDVGLDVSAPASPEGIAALAEERLERTRLLYVGLTRARDHLALATTGGSQTWLEELQADSGAPLISNAGTTINVGAEAFASRSSPDALDPAEATSDPVQEYMRPASAPIAHPPLRIRPSDAILLEADVVVAATERLGDRIPLVGDPDPQLLGEAIHRFLAADDPNTGTTTRTSRAAATLARWTVPQVAPADLVEISDRLRSFVDTRFDGAAKLKEWPVHAEDGLQVVVGRLDLLVDLGDGYAIVDHKSFPGSVTIDQDRLREFAGQVSQYARAIERITGRKRIEYWIHQPIAAVMTRIELTE</sequence>
<dbReference type="Pfam" id="PF00580">
    <property type="entry name" value="UvrD-helicase"/>
    <property type="match status" value="1"/>
</dbReference>
<evidence type="ECO:0000256" key="4">
    <source>
        <dbReference type="ARBA" id="ARBA00022801"/>
    </source>
</evidence>
<keyword evidence="18" id="KW-1185">Reference proteome</keyword>
<keyword evidence="4 14" id="KW-0378">Hydrolase</keyword>
<keyword evidence="5 14" id="KW-0347">Helicase</keyword>
<dbReference type="KEGG" id="bvv:BHK69_30800"/>
<feature type="binding site" evidence="14">
    <location>
        <begin position="10"/>
        <end position="17"/>
    </location>
    <ligand>
        <name>ATP</name>
        <dbReference type="ChEBI" id="CHEBI:30616"/>
    </ligand>
</feature>
<dbReference type="Gene3D" id="3.40.50.300">
    <property type="entry name" value="P-loop containing nucleotide triphosphate hydrolases"/>
    <property type="match status" value="3"/>
</dbReference>
<accession>A0A1D7UCT7</accession>
<feature type="domain" description="UvrD-like helicase ATP-binding" evidence="15">
    <location>
        <begin position="1"/>
        <end position="414"/>
    </location>
</feature>
<dbReference type="InterPro" id="IPR014016">
    <property type="entry name" value="UvrD-like_ATP-bd"/>
</dbReference>
<dbReference type="PANTHER" id="PTHR11070:SF59">
    <property type="entry name" value="DNA 3'-5' HELICASE"/>
    <property type="match status" value="1"/>
</dbReference>
<dbReference type="PROSITE" id="PS51198">
    <property type="entry name" value="UVRD_HELICASE_ATP_BIND"/>
    <property type="match status" value="1"/>
</dbReference>
<organism evidence="17 18">
    <name type="scientific">Bosea vaviloviae</name>
    <dbReference type="NCBI Taxonomy" id="1526658"/>
    <lineage>
        <taxon>Bacteria</taxon>
        <taxon>Pseudomonadati</taxon>
        <taxon>Pseudomonadota</taxon>
        <taxon>Alphaproteobacteria</taxon>
        <taxon>Hyphomicrobiales</taxon>
        <taxon>Boseaceae</taxon>
        <taxon>Bosea</taxon>
    </lineage>
</organism>